<feature type="domain" description="HTH iclR-type" evidence="4">
    <location>
        <begin position="3"/>
        <end position="65"/>
    </location>
</feature>
<dbReference type="PANTHER" id="PTHR30136">
    <property type="entry name" value="HELIX-TURN-HELIX TRANSCRIPTIONAL REGULATOR, ICLR FAMILY"/>
    <property type="match status" value="1"/>
</dbReference>
<dbReference type="Gene3D" id="1.10.10.10">
    <property type="entry name" value="Winged helix-like DNA-binding domain superfamily/Winged helix DNA-binding domain"/>
    <property type="match status" value="1"/>
</dbReference>
<sequence length="254" mass="26747">MSTQSVVTAIRVLEAVSDNQPAGLSELSREVDVPKATVLRMLRTLAELGWVAQSEVQAGKWVLTNHAFAVASRGSSGSVIRDAAMGPLNALQLDTTETVHLAVPDRGYMLIIERLDTPHVLRAFLPLGSRLPMHASSTGMAYLSAADEAFVDDYLAGPLEALTPQTVVEPTRLREMIADTRARGYSINEQGLSTGITSIGVPLLGPGGVAAGSISISGPSSRIVPAKYQEYGEAATGTAREISRALGAFSAKGY</sequence>
<dbReference type="InterPro" id="IPR036390">
    <property type="entry name" value="WH_DNA-bd_sf"/>
</dbReference>
<organism evidence="6">
    <name type="scientific">Paenarthrobacter sp. AMU7</name>
    <dbReference type="NCBI Taxonomy" id="3162492"/>
    <lineage>
        <taxon>Bacteria</taxon>
        <taxon>Bacillati</taxon>
        <taxon>Actinomycetota</taxon>
        <taxon>Actinomycetes</taxon>
        <taxon>Micrococcales</taxon>
        <taxon>Micrococcaceae</taxon>
        <taxon>Paenarthrobacter</taxon>
    </lineage>
</organism>
<keyword evidence="3" id="KW-0804">Transcription</keyword>
<dbReference type="SUPFAM" id="SSF55781">
    <property type="entry name" value="GAF domain-like"/>
    <property type="match status" value="1"/>
</dbReference>
<evidence type="ECO:0000259" key="5">
    <source>
        <dbReference type="PROSITE" id="PS51078"/>
    </source>
</evidence>
<evidence type="ECO:0000259" key="4">
    <source>
        <dbReference type="PROSITE" id="PS51077"/>
    </source>
</evidence>
<name>A0AB39YNP2_9MICC</name>
<dbReference type="SMART" id="SM00346">
    <property type="entry name" value="HTH_ICLR"/>
    <property type="match status" value="1"/>
</dbReference>
<dbReference type="InterPro" id="IPR050707">
    <property type="entry name" value="HTH_MetabolicPath_Reg"/>
</dbReference>
<dbReference type="GO" id="GO:0003677">
    <property type="term" value="F:DNA binding"/>
    <property type="evidence" value="ECO:0007669"/>
    <property type="project" value="UniProtKB-KW"/>
</dbReference>
<evidence type="ECO:0000256" key="3">
    <source>
        <dbReference type="ARBA" id="ARBA00023163"/>
    </source>
</evidence>
<evidence type="ECO:0000256" key="1">
    <source>
        <dbReference type="ARBA" id="ARBA00023015"/>
    </source>
</evidence>
<accession>A0AB39YNP2</accession>
<dbReference type="PANTHER" id="PTHR30136:SF24">
    <property type="entry name" value="HTH-TYPE TRANSCRIPTIONAL REPRESSOR ALLR"/>
    <property type="match status" value="1"/>
</dbReference>
<dbReference type="PROSITE" id="PS51077">
    <property type="entry name" value="HTH_ICLR"/>
    <property type="match status" value="1"/>
</dbReference>
<reference evidence="6" key="1">
    <citation type="submission" date="2024-07" db="EMBL/GenBank/DDBJ databases">
        <authorList>
            <person name="Li J."/>
            <person name="Wei H."/>
            <person name="Ma J."/>
        </authorList>
    </citation>
    <scope>NUCLEOTIDE SEQUENCE</scope>
    <source>
        <strain evidence="6">AMU7</strain>
    </source>
</reference>
<evidence type="ECO:0000313" key="6">
    <source>
        <dbReference type="EMBL" id="XDV70793.1"/>
    </source>
</evidence>
<dbReference type="EMBL" id="CP165735">
    <property type="protein sequence ID" value="XDV70793.1"/>
    <property type="molecule type" value="Genomic_DNA"/>
</dbReference>
<dbReference type="Gene3D" id="3.30.450.40">
    <property type="match status" value="1"/>
</dbReference>
<keyword evidence="2" id="KW-0238">DNA-binding</keyword>
<dbReference type="GO" id="GO:0003700">
    <property type="term" value="F:DNA-binding transcription factor activity"/>
    <property type="evidence" value="ECO:0007669"/>
    <property type="project" value="TreeGrafter"/>
</dbReference>
<dbReference type="Pfam" id="PF01614">
    <property type="entry name" value="IclR_C"/>
    <property type="match status" value="1"/>
</dbReference>
<protein>
    <submittedName>
        <fullName evidence="6">IclR family transcriptional regulator</fullName>
    </submittedName>
</protein>
<proteinExistence type="predicted"/>
<dbReference type="PROSITE" id="PS51078">
    <property type="entry name" value="ICLR_ED"/>
    <property type="match status" value="1"/>
</dbReference>
<dbReference type="GO" id="GO:0045892">
    <property type="term" value="P:negative regulation of DNA-templated transcription"/>
    <property type="evidence" value="ECO:0007669"/>
    <property type="project" value="TreeGrafter"/>
</dbReference>
<gene>
    <name evidence="6" type="ORF">ABQM86_17785</name>
</gene>
<dbReference type="Pfam" id="PF09339">
    <property type="entry name" value="HTH_IclR"/>
    <property type="match status" value="1"/>
</dbReference>
<dbReference type="AlphaFoldDB" id="A0AB39YNP2"/>
<dbReference type="InterPro" id="IPR029016">
    <property type="entry name" value="GAF-like_dom_sf"/>
</dbReference>
<evidence type="ECO:0000256" key="2">
    <source>
        <dbReference type="ARBA" id="ARBA00023125"/>
    </source>
</evidence>
<keyword evidence="1" id="KW-0805">Transcription regulation</keyword>
<dbReference type="InterPro" id="IPR014757">
    <property type="entry name" value="Tscrpt_reg_IclR_C"/>
</dbReference>
<dbReference type="InterPro" id="IPR005471">
    <property type="entry name" value="Tscrpt_reg_IclR_N"/>
</dbReference>
<feature type="domain" description="IclR-ED" evidence="5">
    <location>
        <begin position="66"/>
        <end position="248"/>
    </location>
</feature>
<dbReference type="RefSeq" id="WP_369745142.1">
    <property type="nucleotide sequence ID" value="NZ_CP165735.1"/>
</dbReference>
<dbReference type="SUPFAM" id="SSF46785">
    <property type="entry name" value="Winged helix' DNA-binding domain"/>
    <property type="match status" value="1"/>
</dbReference>
<dbReference type="InterPro" id="IPR036388">
    <property type="entry name" value="WH-like_DNA-bd_sf"/>
</dbReference>